<keyword evidence="3" id="KW-0378">Hydrolase</keyword>
<accession>A0A0H3CYJ5</accession>
<dbReference type="HOGENOM" id="CLU_055280_0_0_11"/>
<dbReference type="GO" id="GO:0008234">
    <property type="term" value="F:cysteine-type peptidase activity"/>
    <property type="evidence" value="ECO:0007669"/>
    <property type="project" value="UniProtKB-KW"/>
</dbReference>
<feature type="region of interest" description="Disordered" evidence="5">
    <location>
        <begin position="44"/>
        <end position="68"/>
    </location>
</feature>
<dbReference type="GO" id="GO:0006508">
    <property type="term" value="P:proteolysis"/>
    <property type="evidence" value="ECO:0007669"/>
    <property type="project" value="UniProtKB-KW"/>
</dbReference>
<dbReference type="PROSITE" id="PS51935">
    <property type="entry name" value="NLPC_P60"/>
    <property type="match status" value="1"/>
</dbReference>
<dbReference type="InterPro" id="IPR051794">
    <property type="entry name" value="PG_Endopeptidase_C40"/>
</dbReference>
<evidence type="ECO:0000256" key="2">
    <source>
        <dbReference type="ARBA" id="ARBA00022670"/>
    </source>
</evidence>
<evidence type="ECO:0000313" key="7">
    <source>
        <dbReference type="EMBL" id="ADJ43004.1"/>
    </source>
</evidence>
<proteinExistence type="inferred from homology"/>
<dbReference type="InterPro" id="IPR038765">
    <property type="entry name" value="Papain-like_cys_pep_sf"/>
</dbReference>
<dbReference type="PANTHER" id="PTHR47359">
    <property type="entry name" value="PEPTIDOGLYCAN DL-ENDOPEPTIDASE CWLO"/>
    <property type="match status" value="1"/>
</dbReference>
<reference evidence="7 8" key="1">
    <citation type="journal article" date="2010" name="Cell Res.">
        <title>Complete genome sequence of the rifamycin SV-producing Amycolatopsis mediterranei U32 revealed its genetic characteristics in phylogeny and metabolism.</title>
        <authorList>
            <person name="Zhao W."/>
            <person name="Zhong Y."/>
            <person name="Yuan H."/>
            <person name="Wang J."/>
            <person name="Zheng H."/>
            <person name="Wang Y."/>
            <person name="Cen X."/>
            <person name="Xu F."/>
            <person name="Bai J."/>
            <person name="Han X."/>
            <person name="Lu G."/>
            <person name="Zhu Y."/>
            <person name="Shao Z."/>
            <person name="Yan H."/>
            <person name="Li C."/>
            <person name="Peng N."/>
            <person name="Zhang Z."/>
            <person name="Zhang Y."/>
            <person name="Lin W."/>
            <person name="Fan Y."/>
            <person name="Qin Z."/>
            <person name="Hu Y."/>
            <person name="Zhu B."/>
            <person name="Wang S."/>
            <person name="Ding X."/>
            <person name="Zhao G.P."/>
        </authorList>
    </citation>
    <scope>NUCLEOTIDE SEQUENCE [LARGE SCALE GENOMIC DNA]</scope>
    <source>
        <strain evidence="8">U-32</strain>
    </source>
</reference>
<feature type="compositionally biased region" description="Polar residues" evidence="5">
    <location>
        <begin position="44"/>
        <end position="55"/>
    </location>
</feature>
<dbReference type="PATRIC" id="fig|749927.5.peg.1220"/>
<comment type="similarity">
    <text evidence="1">Belongs to the peptidase C40 family.</text>
</comment>
<evidence type="ECO:0000256" key="4">
    <source>
        <dbReference type="ARBA" id="ARBA00022807"/>
    </source>
</evidence>
<protein>
    <submittedName>
        <fullName evidence="7">Lipoprotein</fullName>
    </submittedName>
</protein>
<organism evidence="7 8">
    <name type="scientific">Amycolatopsis mediterranei (strain U-32)</name>
    <dbReference type="NCBI Taxonomy" id="749927"/>
    <lineage>
        <taxon>Bacteria</taxon>
        <taxon>Bacillati</taxon>
        <taxon>Actinomycetota</taxon>
        <taxon>Actinomycetes</taxon>
        <taxon>Pseudonocardiales</taxon>
        <taxon>Pseudonocardiaceae</taxon>
        <taxon>Amycolatopsis</taxon>
    </lineage>
</organism>
<dbReference type="InterPro" id="IPR000064">
    <property type="entry name" value="NLP_P60_dom"/>
</dbReference>
<feature type="domain" description="NlpC/P60" evidence="6">
    <location>
        <begin position="208"/>
        <end position="332"/>
    </location>
</feature>
<dbReference type="OrthoDB" id="5496837at2"/>
<dbReference type="Gene3D" id="3.90.1720.10">
    <property type="entry name" value="endopeptidase domain like (from Nostoc punctiforme)"/>
    <property type="match status" value="1"/>
</dbReference>
<sequence length="333" mass="35518">MRRLGLWLGLVVFLAIGALVVTAVAAKVVIDNQQAQARGVSLTSCDASVGPTQPGQGDRGTVDASKLDDEQRGTVAVIISIGKQRSLAPRAWQVAIQAGMAESGLRSLTYGDRDSQGIFQMRPSMGWGSVAEITNPTYAVNKFYDVLLAVPDWENRRPGEAAQAVERSGFPEAYHKWEPMAATLVQNVGQVVDVVACGTGMGALLPPSQAAAKAISFALGEQGKPYVWGATGPDSYDCSGLMLRAYESAGIILPRVSRDQYHAGAYLPVREAQPGDLLFLATDPSDPSSIHHVMMYLGNGKVVEAQQTGVPVHTRAFSFDERELVPQAVRPGV</sequence>
<evidence type="ECO:0000256" key="5">
    <source>
        <dbReference type="SAM" id="MobiDB-lite"/>
    </source>
</evidence>
<keyword evidence="7" id="KW-0449">Lipoprotein</keyword>
<dbReference type="KEGG" id="amd:AMED_1189"/>
<evidence type="ECO:0000256" key="3">
    <source>
        <dbReference type="ARBA" id="ARBA00022801"/>
    </source>
</evidence>
<gene>
    <name evidence="7" type="ordered locus">AMED_1189</name>
</gene>
<evidence type="ECO:0000313" key="8">
    <source>
        <dbReference type="Proteomes" id="UP000000328"/>
    </source>
</evidence>
<name>A0A0H3CYJ5_AMYMU</name>
<dbReference type="AlphaFoldDB" id="A0A0H3CYJ5"/>
<dbReference type="SUPFAM" id="SSF54001">
    <property type="entry name" value="Cysteine proteinases"/>
    <property type="match status" value="1"/>
</dbReference>
<dbReference type="eggNOG" id="COG0791">
    <property type="taxonomic scope" value="Bacteria"/>
</dbReference>
<dbReference type="PANTHER" id="PTHR47359:SF3">
    <property type="entry name" value="NLP_P60 DOMAIN-CONTAINING PROTEIN-RELATED"/>
    <property type="match status" value="1"/>
</dbReference>
<evidence type="ECO:0000259" key="6">
    <source>
        <dbReference type="PROSITE" id="PS51935"/>
    </source>
</evidence>
<keyword evidence="4" id="KW-0788">Thiol protease</keyword>
<dbReference type="Proteomes" id="UP000000328">
    <property type="component" value="Chromosome"/>
</dbReference>
<dbReference type="EMBL" id="CP002000">
    <property type="protein sequence ID" value="ADJ43004.1"/>
    <property type="molecule type" value="Genomic_DNA"/>
</dbReference>
<evidence type="ECO:0000256" key="1">
    <source>
        <dbReference type="ARBA" id="ARBA00007074"/>
    </source>
</evidence>
<keyword evidence="2" id="KW-0645">Protease</keyword>
<dbReference type="Pfam" id="PF00877">
    <property type="entry name" value="NLPC_P60"/>
    <property type="match status" value="1"/>
</dbReference>